<name>A0A914L5W1_MELIC</name>
<protein>
    <submittedName>
        <fullName evidence="2">Uncharacterized protein</fullName>
    </submittedName>
</protein>
<sequence length="142" mass="16098">MEQLKNFKPLDLHDKLRLSDNDFDAWLEELGLLHGKRTCHKCGGRPTLRVNTSTPLLIIQKNTWIAKIPISILRTLNHCGQRINENSGTGTFWRGRFGATRFGAAVLARSVWRGRFGASRFGACRFGAGVVLAPQWKYKYII</sequence>
<reference evidence="2" key="1">
    <citation type="submission" date="2022-11" db="UniProtKB">
        <authorList>
            <consortium name="WormBaseParasite"/>
        </authorList>
    </citation>
    <scope>IDENTIFICATION</scope>
</reference>
<dbReference type="Proteomes" id="UP000887563">
    <property type="component" value="Unplaced"/>
</dbReference>
<evidence type="ECO:0000313" key="1">
    <source>
        <dbReference type="Proteomes" id="UP000887563"/>
    </source>
</evidence>
<dbReference type="AlphaFoldDB" id="A0A914L5W1"/>
<accession>A0A914L5W1</accession>
<organism evidence="1 2">
    <name type="scientific">Meloidogyne incognita</name>
    <name type="common">Southern root-knot nematode worm</name>
    <name type="synonym">Oxyuris incognita</name>
    <dbReference type="NCBI Taxonomy" id="6306"/>
    <lineage>
        <taxon>Eukaryota</taxon>
        <taxon>Metazoa</taxon>
        <taxon>Ecdysozoa</taxon>
        <taxon>Nematoda</taxon>
        <taxon>Chromadorea</taxon>
        <taxon>Rhabditida</taxon>
        <taxon>Tylenchina</taxon>
        <taxon>Tylenchomorpha</taxon>
        <taxon>Tylenchoidea</taxon>
        <taxon>Meloidogynidae</taxon>
        <taxon>Meloidogyninae</taxon>
        <taxon>Meloidogyne</taxon>
        <taxon>Meloidogyne incognita group</taxon>
    </lineage>
</organism>
<keyword evidence="1" id="KW-1185">Reference proteome</keyword>
<proteinExistence type="predicted"/>
<dbReference type="WBParaSite" id="Minc3s00291g09542">
    <property type="protein sequence ID" value="Minc3s00291g09542"/>
    <property type="gene ID" value="Minc3s00291g09542"/>
</dbReference>
<evidence type="ECO:0000313" key="2">
    <source>
        <dbReference type="WBParaSite" id="Minc3s00291g09542"/>
    </source>
</evidence>